<evidence type="ECO:0000313" key="2">
    <source>
        <dbReference type="Proteomes" id="UP000321570"/>
    </source>
</evidence>
<name>A0A564YTK7_HYMDI</name>
<evidence type="ECO:0000313" key="1">
    <source>
        <dbReference type="EMBL" id="VUZ50510.1"/>
    </source>
</evidence>
<gene>
    <name evidence="1" type="ORF">WMSIL1_LOCUS9474</name>
</gene>
<protein>
    <submittedName>
        <fullName evidence="1">Uncharacterized protein</fullName>
    </submittedName>
</protein>
<dbReference type="AlphaFoldDB" id="A0A564YTK7"/>
<feature type="non-terminal residue" evidence="1">
    <location>
        <position position="1"/>
    </location>
</feature>
<sequence>KCKNFSEINAQFLITIKFTKLNVVKLSKSVPNPDIKCNTNPPSNDPGDKFAVLAM</sequence>
<accession>A0A564YTK7</accession>
<organism evidence="1 2">
    <name type="scientific">Hymenolepis diminuta</name>
    <name type="common">Rat tapeworm</name>
    <dbReference type="NCBI Taxonomy" id="6216"/>
    <lineage>
        <taxon>Eukaryota</taxon>
        <taxon>Metazoa</taxon>
        <taxon>Spiralia</taxon>
        <taxon>Lophotrochozoa</taxon>
        <taxon>Platyhelminthes</taxon>
        <taxon>Cestoda</taxon>
        <taxon>Eucestoda</taxon>
        <taxon>Cyclophyllidea</taxon>
        <taxon>Hymenolepididae</taxon>
        <taxon>Hymenolepis</taxon>
    </lineage>
</organism>
<reference evidence="1 2" key="1">
    <citation type="submission" date="2019-07" db="EMBL/GenBank/DDBJ databases">
        <authorList>
            <person name="Jastrzebski P J."/>
            <person name="Paukszto L."/>
            <person name="Jastrzebski P J."/>
        </authorList>
    </citation>
    <scope>NUCLEOTIDE SEQUENCE [LARGE SCALE GENOMIC DNA]</scope>
    <source>
        <strain evidence="1 2">WMS-il1</strain>
    </source>
</reference>
<dbReference type="Proteomes" id="UP000321570">
    <property type="component" value="Unassembled WGS sequence"/>
</dbReference>
<proteinExistence type="predicted"/>
<dbReference type="EMBL" id="CABIJS010000377">
    <property type="protein sequence ID" value="VUZ50510.1"/>
    <property type="molecule type" value="Genomic_DNA"/>
</dbReference>
<keyword evidence="2" id="KW-1185">Reference proteome</keyword>